<dbReference type="EMBL" id="JAHXZJ010001119">
    <property type="protein sequence ID" value="KAH0554287.1"/>
    <property type="molecule type" value="Genomic_DNA"/>
</dbReference>
<dbReference type="Proteomes" id="UP000826195">
    <property type="component" value="Unassembled WGS sequence"/>
</dbReference>
<proteinExistence type="predicted"/>
<evidence type="ECO:0000313" key="3">
    <source>
        <dbReference type="Proteomes" id="UP000826195"/>
    </source>
</evidence>
<reference evidence="2 3" key="1">
    <citation type="journal article" date="2021" name="J. Hered.">
        <title>A chromosome-level genome assembly of the parasitoid wasp, Cotesia glomerata (Hymenoptera: Braconidae).</title>
        <authorList>
            <person name="Pinto B.J."/>
            <person name="Weis J.J."/>
            <person name="Gamble T."/>
            <person name="Ode P.J."/>
            <person name="Paul R."/>
            <person name="Zaspel J.M."/>
        </authorList>
    </citation>
    <scope>NUCLEOTIDE SEQUENCE [LARGE SCALE GENOMIC DNA]</scope>
    <source>
        <strain evidence="2">CgM1</strain>
    </source>
</reference>
<evidence type="ECO:0000256" key="1">
    <source>
        <dbReference type="SAM" id="Coils"/>
    </source>
</evidence>
<comment type="caution">
    <text evidence="2">The sequence shown here is derived from an EMBL/GenBank/DDBJ whole genome shotgun (WGS) entry which is preliminary data.</text>
</comment>
<name>A0AAV7IR89_COTGL</name>
<protein>
    <submittedName>
        <fullName evidence="2">Uncharacterized protein</fullName>
    </submittedName>
</protein>
<dbReference type="AlphaFoldDB" id="A0AAV7IR89"/>
<feature type="coiled-coil region" evidence="1">
    <location>
        <begin position="7"/>
        <end position="46"/>
    </location>
</feature>
<keyword evidence="3" id="KW-1185">Reference proteome</keyword>
<accession>A0AAV7IR89</accession>
<keyword evidence="1" id="KW-0175">Coiled coil</keyword>
<evidence type="ECO:0000313" key="2">
    <source>
        <dbReference type="EMBL" id="KAH0554287.1"/>
    </source>
</evidence>
<organism evidence="2 3">
    <name type="scientific">Cotesia glomerata</name>
    <name type="common">Lepidopteran parasitic wasp</name>
    <name type="synonym">Apanteles glomeratus</name>
    <dbReference type="NCBI Taxonomy" id="32391"/>
    <lineage>
        <taxon>Eukaryota</taxon>
        <taxon>Metazoa</taxon>
        <taxon>Ecdysozoa</taxon>
        <taxon>Arthropoda</taxon>
        <taxon>Hexapoda</taxon>
        <taxon>Insecta</taxon>
        <taxon>Pterygota</taxon>
        <taxon>Neoptera</taxon>
        <taxon>Endopterygota</taxon>
        <taxon>Hymenoptera</taxon>
        <taxon>Apocrita</taxon>
        <taxon>Ichneumonoidea</taxon>
        <taxon>Braconidae</taxon>
        <taxon>Microgastrinae</taxon>
        <taxon>Cotesia</taxon>
    </lineage>
</organism>
<sequence length="155" mass="18325">MEVPKNLEDVKKLINSMENDVNIYNLKMEENDIKRLEIERSICETEMLIEKALHIIKTNQIKNEDYFNKISKVGNNFKTLSEFTSNSQKNKSVDNQLVKVKSLKKDKINHRNEFDKINYSTIDLQVKKEAIQQVKKKFIQLQECSKEILSKLNEF</sequence>
<gene>
    <name evidence="2" type="ORF">KQX54_009277</name>
</gene>